<proteinExistence type="inferred from homology"/>
<accession>A0A1T4RUZ4</accession>
<organism evidence="5 6">
    <name type="scientific">Carboxydocella sporoproducens DSM 16521</name>
    <dbReference type="NCBI Taxonomy" id="1121270"/>
    <lineage>
        <taxon>Bacteria</taxon>
        <taxon>Bacillati</taxon>
        <taxon>Bacillota</taxon>
        <taxon>Clostridia</taxon>
        <taxon>Eubacteriales</taxon>
        <taxon>Clostridiales Family XVI. Incertae Sedis</taxon>
        <taxon>Carboxydocella</taxon>
    </lineage>
</organism>
<keyword evidence="4" id="KW-0812">Transmembrane</keyword>
<feature type="transmembrane region" description="Helical" evidence="4">
    <location>
        <begin position="424"/>
        <end position="449"/>
    </location>
</feature>
<comment type="similarity">
    <text evidence="1">Belongs to the GerABKA family.</text>
</comment>
<feature type="transmembrane region" description="Helical" evidence="4">
    <location>
        <begin position="393"/>
        <end position="412"/>
    </location>
</feature>
<evidence type="ECO:0000256" key="1">
    <source>
        <dbReference type="ARBA" id="ARBA00005278"/>
    </source>
</evidence>
<protein>
    <submittedName>
        <fullName evidence="5">Spore germination protein</fullName>
    </submittedName>
</protein>
<evidence type="ECO:0000256" key="3">
    <source>
        <dbReference type="SAM" id="MobiDB-lite"/>
    </source>
</evidence>
<dbReference type="InterPro" id="IPR050768">
    <property type="entry name" value="UPF0353/GerABKA_families"/>
</dbReference>
<feature type="transmembrane region" description="Helical" evidence="4">
    <location>
        <begin position="297"/>
        <end position="319"/>
    </location>
</feature>
<dbReference type="GO" id="GO:0016020">
    <property type="term" value="C:membrane"/>
    <property type="evidence" value="ECO:0007669"/>
    <property type="project" value="InterPro"/>
</dbReference>
<keyword evidence="4" id="KW-1133">Transmembrane helix</keyword>
<reference evidence="6" key="1">
    <citation type="submission" date="2017-02" db="EMBL/GenBank/DDBJ databases">
        <authorList>
            <person name="Varghese N."/>
            <person name="Submissions S."/>
        </authorList>
    </citation>
    <scope>NUCLEOTIDE SEQUENCE [LARGE SCALE GENOMIC DNA]</scope>
    <source>
        <strain evidence="6">DSM 16521</strain>
    </source>
</reference>
<dbReference type="Pfam" id="PF03323">
    <property type="entry name" value="GerA"/>
    <property type="match status" value="1"/>
</dbReference>
<evidence type="ECO:0000256" key="2">
    <source>
        <dbReference type="ARBA" id="ARBA00023136"/>
    </source>
</evidence>
<keyword evidence="6" id="KW-1185">Reference proteome</keyword>
<dbReference type="AlphaFoldDB" id="A0A1T4RUZ4"/>
<name>A0A1T4RUZ4_9FIRM</name>
<feature type="region of interest" description="Disordered" evidence="3">
    <location>
        <begin position="487"/>
        <end position="506"/>
    </location>
</feature>
<dbReference type="Proteomes" id="UP000189933">
    <property type="component" value="Unassembled WGS sequence"/>
</dbReference>
<evidence type="ECO:0000313" key="5">
    <source>
        <dbReference type="EMBL" id="SKA19727.1"/>
    </source>
</evidence>
<dbReference type="InterPro" id="IPR004995">
    <property type="entry name" value="Spore_Ger"/>
</dbReference>
<dbReference type="PANTHER" id="PTHR22550:SF5">
    <property type="entry name" value="LEUCINE ZIPPER PROTEIN 4"/>
    <property type="match status" value="1"/>
</dbReference>
<keyword evidence="2 4" id="KW-0472">Membrane</keyword>
<sequence>MAERGESMRWFGGKKSNSLKARVQYLQGRFQQAPDFTIRYFRIGKSLEQEGAIVFLKGIVDRTMVHADILRPLLIWGRQTESVDWQATESLLLSVGQIKELGNIEEGVQSLLRGDTLLLLDGLDLIYAINTRGWEKRGITEPSSEPVIRGPHDGFTETLVTNLSQIRRRLKTTRLKAKRYQVGRYSKTDVALLYLDGIANPQVIEELEKRIEQLDLDALQSSGQLEQLIEDNPYSPFPQIQSTERPDKAVANLLEGRVVLVVDGSPQVLIAPSVFSQFYQSPEDYGSRWLMATFVRLMRLGGFIVALTLPAIYIALISFNYEMIPLRLLIPLAESRSRVPFPPIVEAMLMEITIELLREAGIRLPSPIGQTIGIVGGLVVGQAAVQAGLVSNVMVIVVAVTAIASFVVPTYDVGFSVRLLRFPLMFLASAFGLVGIAVGLTMLLAHLAILESVGTPYALGISPLRLKDWLDSAIRAPSWFLNQRPTIGHPLNRTRQQTGKGEKKHE</sequence>
<dbReference type="PANTHER" id="PTHR22550">
    <property type="entry name" value="SPORE GERMINATION PROTEIN"/>
    <property type="match status" value="1"/>
</dbReference>
<dbReference type="GO" id="GO:0009847">
    <property type="term" value="P:spore germination"/>
    <property type="evidence" value="ECO:0007669"/>
    <property type="project" value="InterPro"/>
</dbReference>
<evidence type="ECO:0000313" key="6">
    <source>
        <dbReference type="Proteomes" id="UP000189933"/>
    </source>
</evidence>
<dbReference type="EMBL" id="FUXM01000036">
    <property type="protein sequence ID" value="SKA19727.1"/>
    <property type="molecule type" value="Genomic_DNA"/>
</dbReference>
<dbReference type="PIRSF" id="PIRSF005690">
    <property type="entry name" value="GerBA"/>
    <property type="match status" value="1"/>
</dbReference>
<gene>
    <name evidence="5" type="ORF">SAMN02745885_02284</name>
</gene>
<evidence type="ECO:0000256" key="4">
    <source>
        <dbReference type="SAM" id="Phobius"/>
    </source>
</evidence>